<protein>
    <submittedName>
        <fullName evidence="3">Uncharacterized protein</fullName>
    </submittedName>
</protein>
<evidence type="ECO:0000313" key="4">
    <source>
        <dbReference type="Proteomes" id="UP000010792"/>
    </source>
</evidence>
<keyword evidence="2" id="KW-0812">Transmembrane</keyword>
<sequence>MSPKETSVPCDRAEASATTSSAGKPRSDKMLSISRPTLPVAPTTAILKPMIFALFLPLLDPLRGKPRRIAGFLVPGLTGERAAGQRRQTVFVVVLAVVLLEAEKHECSPAPCAGWRSAAM</sequence>
<dbReference type="Proteomes" id="UP000010792">
    <property type="component" value="Chromosome"/>
</dbReference>
<organism evidence="3 4">
    <name type="scientific">Pseudorhizobium banfieldiae</name>
    <dbReference type="NCBI Taxonomy" id="1125847"/>
    <lineage>
        <taxon>Bacteria</taxon>
        <taxon>Pseudomonadati</taxon>
        <taxon>Pseudomonadota</taxon>
        <taxon>Alphaproteobacteria</taxon>
        <taxon>Hyphomicrobiales</taxon>
        <taxon>Rhizobiaceae</taxon>
        <taxon>Rhizobium/Agrobacterium group</taxon>
        <taxon>Pseudorhizobium</taxon>
    </lineage>
</organism>
<keyword evidence="2" id="KW-0472">Membrane</keyword>
<dbReference type="KEGG" id="rht:NT26_3798"/>
<proteinExistence type="predicted"/>
<evidence type="ECO:0000256" key="2">
    <source>
        <dbReference type="SAM" id="Phobius"/>
    </source>
</evidence>
<evidence type="ECO:0000256" key="1">
    <source>
        <dbReference type="SAM" id="MobiDB-lite"/>
    </source>
</evidence>
<name>L0NKC1_9HYPH</name>
<keyword evidence="2" id="KW-1133">Transmembrane helix</keyword>
<feature type="transmembrane region" description="Helical" evidence="2">
    <location>
        <begin position="40"/>
        <end position="59"/>
    </location>
</feature>
<dbReference type="AlphaFoldDB" id="L0NKC1"/>
<accession>L0NKC1</accession>
<gene>
    <name evidence="3" type="ORF">NT26_3798</name>
</gene>
<evidence type="ECO:0000313" key="3">
    <source>
        <dbReference type="EMBL" id="CCF21520.1"/>
    </source>
</evidence>
<reference evidence="3 4" key="1">
    <citation type="journal article" date="2013" name="Genome Biol. Evol.">
        <title>Life in an arsenic-containing gold mine: genome and physiology of the autotrophic arsenite-oxidizing bacterium rhizobium sp. NT-26.</title>
        <authorList>
            <person name="Andres J."/>
            <person name="Arsene-Ploetze F."/>
            <person name="Barbe V."/>
            <person name="Brochier-Armanet C."/>
            <person name="Cleiss-Arnold J."/>
            <person name="Coppee J.Y."/>
            <person name="Dillies M.A."/>
            <person name="Geist"/>
            <person name="L"/>
            <person name="Joublin A."/>
            <person name="Koechler S."/>
            <person name="Lassalle F."/>
            <person name="Marchal M."/>
            <person name="Medigue C."/>
            <person name="Muller D."/>
            <person name="Nesme X."/>
            <person name="Plewniak F."/>
            <person name="Proux C."/>
            <person name="Ramirez-Bahena M.H."/>
            <person name="Schenowitz C."/>
            <person name="Sismeiro O."/>
            <person name="Vallenet D."/>
            <person name="Santini J.M."/>
            <person name="Bertin P.N."/>
        </authorList>
    </citation>
    <scope>NUCLEOTIDE SEQUENCE [LARGE SCALE GENOMIC DNA]</scope>
    <source>
        <strain evidence="3 4">NT-26</strain>
    </source>
</reference>
<feature type="region of interest" description="Disordered" evidence="1">
    <location>
        <begin position="1"/>
        <end position="30"/>
    </location>
</feature>
<keyword evidence="4" id="KW-1185">Reference proteome</keyword>
<dbReference type="EMBL" id="FO082820">
    <property type="protein sequence ID" value="CCF21520.1"/>
    <property type="molecule type" value="Genomic_DNA"/>
</dbReference>